<evidence type="ECO:0000256" key="6">
    <source>
        <dbReference type="SAM" id="SignalP"/>
    </source>
</evidence>
<feature type="domain" description="OmpA-like" evidence="7">
    <location>
        <begin position="112"/>
        <end position="229"/>
    </location>
</feature>
<evidence type="ECO:0000256" key="2">
    <source>
        <dbReference type="ARBA" id="ARBA00023136"/>
    </source>
</evidence>
<dbReference type="InterPro" id="IPR036737">
    <property type="entry name" value="OmpA-like_sf"/>
</dbReference>
<evidence type="ECO:0000256" key="1">
    <source>
        <dbReference type="ARBA" id="ARBA00004442"/>
    </source>
</evidence>
<sequence>MAPITTHRTLCLPAPIARSTPFIAAALLLAVAGCSQIPSSGNPAPPPPAPPQTAAPALNQANSDAEVENQLALATSRHGNALPADSVGYYLDVQAARLQSIYPGGVQIQRQPDHIRLTLPDGGSFDTGSSRLDPGIHGTLDALAALLREYDQSLVLIAGHSDNQGDAGFNLQLSRERAMAVGRYLNQRGIESGRIVVRGFGDSRPVADNATPEGRSANRRIELELWPLTAPAVAASTS</sequence>
<dbReference type="Proteomes" id="UP000321933">
    <property type="component" value="Unassembled WGS sequence"/>
</dbReference>
<evidence type="ECO:0000256" key="5">
    <source>
        <dbReference type="SAM" id="MobiDB-lite"/>
    </source>
</evidence>
<evidence type="ECO:0000313" key="8">
    <source>
        <dbReference type="EMBL" id="TXS91736.1"/>
    </source>
</evidence>
<name>A0A5C8ZTF8_9GAMM</name>
<dbReference type="EMBL" id="VRYZ01000004">
    <property type="protein sequence ID" value="TXS91736.1"/>
    <property type="molecule type" value="Genomic_DNA"/>
</dbReference>
<reference evidence="8 9" key="1">
    <citation type="submission" date="2019-08" db="EMBL/GenBank/DDBJ databases">
        <title>Parahaliea maris sp. nov., isolated from the surface seawater.</title>
        <authorList>
            <person name="Liu Y."/>
        </authorList>
    </citation>
    <scope>NUCLEOTIDE SEQUENCE [LARGE SCALE GENOMIC DNA]</scope>
    <source>
        <strain evidence="8 9">S2-26</strain>
    </source>
</reference>
<feature type="chain" id="PRO_5022707320" evidence="6">
    <location>
        <begin position="25"/>
        <end position="238"/>
    </location>
</feature>
<evidence type="ECO:0000256" key="3">
    <source>
        <dbReference type="ARBA" id="ARBA00023237"/>
    </source>
</evidence>
<feature type="region of interest" description="Disordered" evidence="5">
    <location>
        <begin position="38"/>
        <end position="66"/>
    </location>
</feature>
<keyword evidence="3" id="KW-0998">Cell outer membrane</keyword>
<feature type="compositionally biased region" description="Pro residues" evidence="5">
    <location>
        <begin position="43"/>
        <end position="53"/>
    </location>
</feature>
<dbReference type="InterPro" id="IPR006665">
    <property type="entry name" value="OmpA-like"/>
</dbReference>
<dbReference type="CDD" id="cd07185">
    <property type="entry name" value="OmpA_C-like"/>
    <property type="match status" value="1"/>
</dbReference>
<keyword evidence="9" id="KW-1185">Reference proteome</keyword>
<dbReference type="InterPro" id="IPR050330">
    <property type="entry name" value="Bact_OuterMem_StrucFunc"/>
</dbReference>
<dbReference type="Gene3D" id="3.30.1330.60">
    <property type="entry name" value="OmpA-like domain"/>
    <property type="match status" value="1"/>
</dbReference>
<keyword evidence="2 4" id="KW-0472">Membrane</keyword>
<accession>A0A5C8ZTF8</accession>
<dbReference type="SUPFAM" id="SSF103088">
    <property type="entry name" value="OmpA-like"/>
    <property type="match status" value="1"/>
</dbReference>
<dbReference type="InterPro" id="IPR006664">
    <property type="entry name" value="OMP_bac"/>
</dbReference>
<keyword evidence="6" id="KW-0732">Signal</keyword>
<dbReference type="OrthoDB" id="9782229at2"/>
<dbReference type="PANTHER" id="PTHR30329">
    <property type="entry name" value="STATOR ELEMENT OF FLAGELLAR MOTOR COMPLEX"/>
    <property type="match status" value="1"/>
</dbReference>
<comment type="subcellular location">
    <subcellularLocation>
        <location evidence="1">Cell outer membrane</location>
    </subcellularLocation>
</comment>
<protein>
    <submittedName>
        <fullName evidence="8">OmpA family protein</fullName>
    </submittedName>
</protein>
<dbReference type="Pfam" id="PF00691">
    <property type="entry name" value="OmpA"/>
    <property type="match status" value="1"/>
</dbReference>
<evidence type="ECO:0000256" key="4">
    <source>
        <dbReference type="PROSITE-ProRule" id="PRU00473"/>
    </source>
</evidence>
<dbReference type="AlphaFoldDB" id="A0A5C8ZTF8"/>
<evidence type="ECO:0000259" key="7">
    <source>
        <dbReference type="PROSITE" id="PS51123"/>
    </source>
</evidence>
<proteinExistence type="predicted"/>
<dbReference type="PRINTS" id="PR01021">
    <property type="entry name" value="OMPADOMAIN"/>
</dbReference>
<organism evidence="8 9">
    <name type="scientific">Parahaliea aestuarii</name>
    <dbReference type="NCBI Taxonomy" id="1852021"/>
    <lineage>
        <taxon>Bacteria</taxon>
        <taxon>Pseudomonadati</taxon>
        <taxon>Pseudomonadota</taxon>
        <taxon>Gammaproteobacteria</taxon>
        <taxon>Cellvibrionales</taxon>
        <taxon>Halieaceae</taxon>
        <taxon>Parahaliea</taxon>
    </lineage>
</organism>
<feature type="signal peptide" evidence="6">
    <location>
        <begin position="1"/>
        <end position="24"/>
    </location>
</feature>
<dbReference type="GO" id="GO:0009279">
    <property type="term" value="C:cell outer membrane"/>
    <property type="evidence" value="ECO:0007669"/>
    <property type="project" value="UniProtKB-SubCell"/>
</dbReference>
<dbReference type="PROSITE" id="PS51123">
    <property type="entry name" value="OMPA_2"/>
    <property type="match status" value="1"/>
</dbReference>
<gene>
    <name evidence="8" type="ORF">FVW59_11330</name>
</gene>
<dbReference type="PANTHER" id="PTHR30329:SF21">
    <property type="entry name" value="LIPOPROTEIN YIAD-RELATED"/>
    <property type="match status" value="1"/>
</dbReference>
<evidence type="ECO:0000313" key="9">
    <source>
        <dbReference type="Proteomes" id="UP000321933"/>
    </source>
</evidence>
<comment type="caution">
    <text evidence="8">The sequence shown here is derived from an EMBL/GenBank/DDBJ whole genome shotgun (WGS) entry which is preliminary data.</text>
</comment>